<dbReference type="Proteomes" id="UP000437160">
    <property type="component" value="Unassembled WGS sequence"/>
</dbReference>
<organism evidence="1 2">
    <name type="scientific">Streptococcus pneumoniae</name>
    <dbReference type="NCBI Taxonomy" id="1313"/>
    <lineage>
        <taxon>Bacteria</taxon>
        <taxon>Bacillati</taxon>
        <taxon>Bacillota</taxon>
        <taxon>Bacilli</taxon>
        <taxon>Lactobacillales</taxon>
        <taxon>Streptococcaceae</taxon>
        <taxon>Streptococcus</taxon>
    </lineage>
</organism>
<accession>A0A6I3V0H7</accession>
<reference evidence="1 2" key="1">
    <citation type="submission" date="2019-11" db="EMBL/GenBank/DDBJ databases">
        <title>Growth characteristics of pneumococcus vary with the chemical composition of the capsule and with environmental conditions.</title>
        <authorList>
            <person name="Tothpal A."/>
            <person name="Desobry K."/>
            <person name="Joshi S."/>
            <person name="Wyllie A.L."/>
            <person name="Weinberger D.M."/>
        </authorList>
    </citation>
    <scope>NUCLEOTIDE SEQUENCE [LARGE SCALE GENOMIC DNA]</scope>
    <source>
        <strain evidence="2">pnumococcus19F</strain>
    </source>
</reference>
<sequence>MTRATLPERLETERLVLRVRTVADVVDL</sequence>
<name>A0A6I3V0H7_STREE</name>
<evidence type="ECO:0000313" key="2">
    <source>
        <dbReference type="Proteomes" id="UP000437160"/>
    </source>
</evidence>
<evidence type="ECO:0000313" key="1">
    <source>
        <dbReference type="EMBL" id="MTW00137.1"/>
    </source>
</evidence>
<dbReference type="AlphaFoldDB" id="A0A6I3V0H7"/>
<dbReference type="GO" id="GO:0016740">
    <property type="term" value="F:transferase activity"/>
    <property type="evidence" value="ECO:0007669"/>
    <property type="project" value="UniProtKB-KW"/>
</dbReference>
<feature type="non-terminal residue" evidence="1">
    <location>
        <position position="28"/>
    </location>
</feature>
<proteinExistence type="predicted"/>
<keyword evidence="1" id="KW-0808">Transferase</keyword>
<gene>
    <name evidence="1" type="ORF">GM536_14090</name>
</gene>
<comment type="caution">
    <text evidence="1">The sequence shown here is derived from an EMBL/GenBank/DDBJ whole genome shotgun (WGS) entry which is preliminary data.</text>
</comment>
<dbReference type="EMBL" id="WNIA01000733">
    <property type="protein sequence ID" value="MTW00137.1"/>
    <property type="molecule type" value="Genomic_DNA"/>
</dbReference>
<protein>
    <submittedName>
        <fullName evidence="1">GNAT family N-acetyltransferase</fullName>
    </submittedName>
</protein>